<reference evidence="3 4" key="1">
    <citation type="journal article" date="2014" name="Genome Announc.">
        <title>Draft genome sequences of eight enterohepatic helicobacter species isolated from both laboratory and wild rodents.</title>
        <authorList>
            <person name="Sheh A."/>
            <person name="Shen Z."/>
            <person name="Fox J.G."/>
        </authorList>
    </citation>
    <scope>NUCLEOTIDE SEQUENCE [LARGE SCALE GENOMIC DNA]</scope>
    <source>
        <strain evidence="3 4">MIT 97-6194</strain>
    </source>
</reference>
<comment type="caution">
    <text evidence="3">The sequence shown here is derived from an EMBL/GenBank/DDBJ whole genome shotgun (WGS) entry which is preliminary data.</text>
</comment>
<proteinExistence type="predicted"/>
<dbReference type="Proteomes" id="UP000029714">
    <property type="component" value="Unassembled WGS sequence"/>
</dbReference>
<evidence type="ECO:0000313" key="5">
    <source>
        <dbReference type="Proteomes" id="UP000477070"/>
    </source>
</evidence>
<evidence type="ECO:0000313" key="3">
    <source>
        <dbReference type="EMBL" id="TLD92174.1"/>
    </source>
</evidence>
<evidence type="ECO:0000313" key="2">
    <source>
        <dbReference type="EMBL" id="MWV68718.1"/>
    </source>
</evidence>
<dbReference type="AlphaFoldDB" id="A0A347VRB4"/>
<accession>A0A347VRB4</accession>
<dbReference type="EMBL" id="JRMP02000023">
    <property type="protein sequence ID" value="TLD92174.1"/>
    <property type="molecule type" value="Genomic_DNA"/>
</dbReference>
<dbReference type="Proteomes" id="UP000477070">
    <property type="component" value="Unassembled WGS sequence"/>
</dbReference>
<dbReference type="SUPFAM" id="SSF52540">
    <property type="entry name" value="P-loop containing nucleoside triphosphate hydrolases"/>
    <property type="match status" value="2"/>
</dbReference>
<reference evidence="2 5" key="4">
    <citation type="submission" date="2019-12" db="EMBL/GenBank/DDBJ databases">
        <title>Multi-Generational Helicobacter saguini Isolates.</title>
        <authorList>
            <person name="Mannion A."/>
            <person name="Shen Z."/>
            <person name="Fox J.G."/>
        </authorList>
    </citation>
    <scope>NUCLEOTIDE SEQUENCE [LARGE SCALE GENOMIC DNA]</scope>
    <source>
        <strain evidence="2">16-048</strain>
        <strain evidence="5">16-048 (F4)</strain>
    </source>
</reference>
<keyword evidence="4" id="KW-1185">Reference proteome</keyword>
<organism evidence="3 4">
    <name type="scientific">Helicobacter saguini</name>
    <dbReference type="NCBI Taxonomy" id="1548018"/>
    <lineage>
        <taxon>Bacteria</taxon>
        <taxon>Pseudomonadati</taxon>
        <taxon>Campylobacterota</taxon>
        <taxon>Epsilonproteobacteria</taxon>
        <taxon>Campylobacterales</taxon>
        <taxon>Helicobacteraceae</taxon>
        <taxon>Helicobacter</taxon>
    </lineage>
</organism>
<dbReference type="Gene3D" id="3.40.50.300">
    <property type="entry name" value="P-loop containing nucleotide triphosphate hydrolases"/>
    <property type="match status" value="1"/>
</dbReference>
<dbReference type="RefSeq" id="WP_034570906.1">
    <property type="nucleotide sequence ID" value="NZ_JRMP02000023.1"/>
</dbReference>
<evidence type="ECO:0000313" key="4">
    <source>
        <dbReference type="Proteomes" id="UP000029714"/>
    </source>
</evidence>
<feature type="region of interest" description="Disordered" evidence="1">
    <location>
        <begin position="230"/>
        <end position="297"/>
    </location>
</feature>
<dbReference type="OrthoDB" id="9802241at2"/>
<evidence type="ECO:0000256" key="1">
    <source>
        <dbReference type="SAM" id="MobiDB-lite"/>
    </source>
</evidence>
<gene>
    <name evidence="2" type="ORF">DCO61_01400</name>
    <name evidence="3" type="ORF">LS64_010820</name>
</gene>
<feature type="compositionally biased region" description="Basic and acidic residues" evidence="1">
    <location>
        <begin position="281"/>
        <end position="291"/>
    </location>
</feature>
<reference evidence="3" key="3">
    <citation type="submission" date="2018-04" db="EMBL/GenBank/DDBJ databases">
        <authorList>
            <person name="Sheh A."/>
            <person name="Shen Z."/>
            <person name="Mannion A.J."/>
            <person name="Fox J.G."/>
        </authorList>
    </citation>
    <scope>NUCLEOTIDE SEQUENCE</scope>
    <source>
        <strain evidence="3">MIT 97-6194</strain>
    </source>
</reference>
<feature type="compositionally biased region" description="Basic and acidic residues" evidence="1">
    <location>
        <begin position="235"/>
        <end position="251"/>
    </location>
</feature>
<dbReference type="EMBL" id="QBIU01000001">
    <property type="protein sequence ID" value="MWV68718.1"/>
    <property type="molecule type" value="Genomic_DNA"/>
</dbReference>
<dbReference type="InterPro" id="IPR027417">
    <property type="entry name" value="P-loop_NTPase"/>
</dbReference>
<sequence>MWKKLIGIIGAAISAYLLKKYFDSKKNQDFSNMSASEKSEVEKYFDSLKVGINLIIYGNNGVGKTALISRLQGSSVDRTHTPTSEITKTLIYAGGLGGYPFGYPFGSKGGGWGGTSGVITMPPPSRYAIEIPQKDKEIIDEILQSSSTLCYVFNASAYNFSSIALDLGYLANLAKAKGANFRVLGTFGNSIDVAKKDSILQEIKASLESIFEKDECEIYADSPLPCGGGLGGWVEKPKENTESKENIESKETNSPSLAEGAGGWVNSTSNNQENTESSNQDSKDSNTKENRAPFPKNKNTKCKIAIFELLESSYNKDETTNAKLLKGKLQDFLDFGPPLPRSPFPIFVG</sequence>
<reference evidence="3 4" key="2">
    <citation type="journal article" date="2016" name="Infect. Immun.">
        <title>Helicobacter saguini, a Novel Helicobacter Isolated from Cotton-Top Tamarins with Ulcerative Colitis, Has Proinflammatory Properties and Induces Typhlocolitis and Dysplasia in Gnotobiotic IL-10-/- Mice.</title>
        <authorList>
            <person name="Shen Z."/>
            <person name="Mannion A."/>
            <person name="Whary M.T."/>
            <person name="Muthupalani S."/>
            <person name="Sheh A."/>
            <person name="Feng Y."/>
            <person name="Gong G."/>
            <person name="Vandamme P."/>
            <person name="Holcombe H.R."/>
            <person name="Paster B.J."/>
            <person name="Fox J.G."/>
        </authorList>
    </citation>
    <scope>NUCLEOTIDE SEQUENCE [LARGE SCALE GENOMIC DNA]</scope>
    <source>
        <strain evidence="3 4">MIT 97-6194</strain>
    </source>
</reference>
<feature type="compositionally biased region" description="Low complexity" evidence="1">
    <location>
        <begin position="266"/>
        <end position="280"/>
    </location>
</feature>
<name>A0A347VRB4_9HELI</name>
<protein>
    <submittedName>
        <fullName evidence="3">Uncharacterized protein</fullName>
    </submittedName>
</protein>